<dbReference type="WBParaSite" id="jg21734">
    <property type="protein sequence ID" value="jg21734"/>
    <property type="gene ID" value="jg21734"/>
</dbReference>
<keyword evidence="1" id="KW-1185">Reference proteome</keyword>
<organism evidence="1 2">
    <name type="scientific">Ditylenchus dipsaci</name>
    <dbReference type="NCBI Taxonomy" id="166011"/>
    <lineage>
        <taxon>Eukaryota</taxon>
        <taxon>Metazoa</taxon>
        <taxon>Ecdysozoa</taxon>
        <taxon>Nematoda</taxon>
        <taxon>Chromadorea</taxon>
        <taxon>Rhabditida</taxon>
        <taxon>Tylenchina</taxon>
        <taxon>Tylenchomorpha</taxon>
        <taxon>Sphaerularioidea</taxon>
        <taxon>Anguinidae</taxon>
        <taxon>Anguininae</taxon>
        <taxon>Ditylenchus</taxon>
    </lineage>
</organism>
<dbReference type="AlphaFoldDB" id="A0A915DMV0"/>
<accession>A0A915DMV0</accession>
<name>A0A915DMV0_9BILA</name>
<evidence type="ECO:0000313" key="2">
    <source>
        <dbReference type="WBParaSite" id="jg21734"/>
    </source>
</evidence>
<reference evidence="2" key="1">
    <citation type="submission" date="2022-11" db="UniProtKB">
        <authorList>
            <consortium name="WormBaseParasite"/>
        </authorList>
    </citation>
    <scope>IDENTIFICATION</scope>
</reference>
<proteinExistence type="predicted"/>
<protein>
    <submittedName>
        <fullName evidence="2">Uncharacterized protein</fullName>
    </submittedName>
</protein>
<dbReference type="Proteomes" id="UP000887574">
    <property type="component" value="Unplaced"/>
</dbReference>
<sequence length="71" mass="8645">MPNPGHVDVDRLDQIQQHTDLREEEGWWHLFPYGPLYSDANLLIKPNHDRQIDFDFDFPFYGFRFNYTMVK</sequence>
<evidence type="ECO:0000313" key="1">
    <source>
        <dbReference type="Proteomes" id="UP000887574"/>
    </source>
</evidence>